<evidence type="ECO:0000313" key="4">
    <source>
        <dbReference type="Proteomes" id="UP000499080"/>
    </source>
</evidence>
<dbReference type="EMBL" id="BGPR01010917">
    <property type="protein sequence ID" value="GBN48708.1"/>
    <property type="molecule type" value="Genomic_DNA"/>
</dbReference>
<dbReference type="Proteomes" id="UP000499080">
    <property type="component" value="Unassembled WGS sequence"/>
</dbReference>
<evidence type="ECO:0000313" key="3">
    <source>
        <dbReference type="EMBL" id="GBN49032.1"/>
    </source>
</evidence>
<evidence type="ECO:0000313" key="2">
    <source>
        <dbReference type="EMBL" id="GBN48708.1"/>
    </source>
</evidence>
<dbReference type="AlphaFoldDB" id="A0A4Y2PD51"/>
<proteinExistence type="predicted"/>
<evidence type="ECO:0000256" key="1">
    <source>
        <dbReference type="SAM" id="MobiDB-lite"/>
    </source>
</evidence>
<reference evidence="3 4" key="1">
    <citation type="journal article" date="2019" name="Sci. Rep.">
        <title>Orb-weaving spider Araneus ventricosus genome elucidates the spidroin gene catalogue.</title>
        <authorList>
            <person name="Kono N."/>
            <person name="Nakamura H."/>
            <person name="Ohtoshi R."/>
            <person name="Moran D.A.P."/>
            <person name="Shinohara A."/>
            <person name="Yoshida Y."/>
            <person name="Fujiwara M."/>
            <person name="Mori M."/>
            <person name="Tomita M."/>
            <person name="Arakawa K."/>
        </authorList>
    </citation>
    <scope>NUCLEOTIDE SEQUENCE [LARGE SCALE GENOMIC DNA]</scope>
</reference>
<gene>
    <name evidence="3" type="ORF">AVEN_251251_1</name>
    <name evidence="2" type="ORF">AVEN_30165_1</name>
</gene>
<sequence>MDAKKTANYPIDQIGKGDGGIKGRPEGVENSAIAQGPVFLKTPRSWLILQNLNTVVCGATPTFFNPISATGRATRDHLCLSGADLDSVKENMVYDHQKMRLPAQQTSGKTDDIAHSSTTTQE</sequence>
<organism evidence="3 4">
    <name type="scientific">Araneus ventricosus</name>
    <name type="common">Orbweaver spider</name>
    <name type="synonym">Epeira ventricosa</name>
    <dbReference type="NCBI Taxonomy" id="182803"/>
    <lineage>
        <taxon>Eukaryota</taxon>
        <taxon>Metazoa</taxon>
        <taxon>Ecdysozoa</taxon>
        <taxon>Arthropoda</taxon>
        <taxon>Chelicerata</taxon>
        <taxon>Arachnida</taxon>
        <taxon>Araneae</taxon>
        <taxon>Araneomorphae</taxon>
        <taxon>Entelegynae</taxon>
        <taxon>Araneoidea</taxon>
        <taxon>Araneidae</taxon>
        <taxon>Araneus</taxon>
    </lineage>
</organism>
<accession>A0A4Y2PD51</accession>
<dbReference type="EMBL" id="BGPR01010990">
    <property type="protein sequence ID" value="GBN49032.1"/>
    <property type="molecule type" value="Genomic_DNA"/>
</dbReference>
<comment type="caution">
    <text evidence="3">The sequence shown here is derived from an EMBL/GenBank/DDBJ whole genome shotgun (WGS) entry which is preliminary data.</text>
</comment>
<protein>
    <submittedName>
        <fullName evidence="3">Uncharacterized protein</fullName>
    </submittedName>
</protein>
<feature type="region of interest" description="Disordered" evidence="1">
    <location>
        <begin position="99"/>
        <end position="122"/>
    </location>
</feature>
<keyword evidence="4" id="KW-1185">Reference proteome</keyword>
<name>A0A4Y2PD51_ARAVE</name>